<reference evidence="2" key="1">
    <citation type="submission" date="2017-09" db="EMBL/GenBank/DDBJ databases">
        <title>Depth-based differentiation of microbial function through sediment-hosted aquifers and enrichment of novel symbionts in the deep terrestrial subsurface.</title>
        <authorList>
            <person name="Probst A.J."/>
            <person name="Ladd B."/>
            <person name="Jarett J.K."/>
            <person name="Geller-Mcgrath D.E."/>
            <person name="Sieber C.M.K."/>
            <person name="Emerson J.B."/>
            <person name="Anantharaman K."/>
            <person name="Thomas B.C."/>
            <person name="Malmstrom R."/>
            <person name="Stieglmeier M."/>
            <person name="Klingl A."/>
            <person name="Woyke T."/>
            <person name="Ryan C.M."/>
            <person name="Banfield J.F."/>
        </authorList>
    </citation>
    <scope>NUCLEOTIDE SEQUENCE [LARGE SCALE GENOMIC DNA]</scope>
</reference>
<evidence type="ECO:0000313" key="1">
    <source>
        <dbReference type="EMBL" id="PIZ64135.1"/>
    </source>
</evidence>
<dbReference type="Proteomes" id="UP000228503">
    <property type="component" value="Unassembled WGS sequence"/>
</dbReference>
<dbReference type="EMBL" id="PFOB01000001">
    <property type="protein sequence ID" value="PIZ64135.1"/>
    <property type="molecule type" value="Genomic_DNA"/>
</dbReference>
<name>A0A2M7U1W9_9BACT</name>
<accession>A0A2M7U1W9</accession>
<proteinExistence type="predicted"/>
<evidence type="ECO:0000313" key="2">
    <source>
        <dbReference type="Proteomes" id="UP000228503"/>
    </source>
</evidence>
<organism evidence="1 2">
    <name type="scientific">Candidatus Roizmanbacteria bacterium CG_4_10_14_0_2_um_filter_39_13</name>
    <dbReference type="NCBI Taxonomy" id="1974825"/>
    <lineage>
        <taxon>Bacteria</taxon>
        <taxon>Candidatus Roizmaniibacteriota</taxon>
    </lineage>
</organism>
<gene>
    <name evidence="1" type="ORF">COY16_00020</name>
</gene>
<protein>
    <submittedName>
        <fullName evidence="1">Uncharacterized protein</fullName>
    </submittedName>
</protein>
<dbReference type="AlphaFoldDB" id="A0A2M7U1W9"/>
<sequence>MIKIKLPKTIDVEIKKLSKGKFFVSLVKLGVFTEVDSEQELNHMINDLIYTYYDVPKHLQKQFHYRSKEDEEYNKAKPFIIFSTPNFNPSYIQ</sequence>
<comment type="caution">
    <text evidence="1">The sequence shown here is derived from an EMBL/GenBank/DDBJ whole genome shotgun (WGS) entry which is preliminary data.</text>
</comment>